<dbReference type="EMBL" id="CATNWA010020747">
    <property type="protein sequence ID" value="CAI9619739.1"/>
    <property type="molecule type" value="Genomic_DNA"/>
</dbReference>
<accession>A0ABN9HD57</accession>
<keyword evidence="1" id="KW-0812">Transmembrane</keyword>
<dbReference type="Proteomes" id="UP001162483">
    <property type="component" value="Unassembled WGS sequence"/>
</dbReference>
<proteinExistence type="predicted"/>
<organism evidence="2 3">
    <name type="scientific">Staurois parvus</name>
    <dbReference type="NCBI Taxonomy" id="386267"/>
    <lineage>
        <taxon>Eukaryota</taxon>
        <taxon>Metazoa</taxon>
        <taxon>Chordata</taxon>
        <taxon>Craniata</taxon>
        <taxon>Vertebrata</taxon>
        <taxon>Euteleostomi</taxon>
        <taxon>Amphibia</taxon>
        <taxon>Batrachia</taxon>
        <taxon>Anura</taxon>
        <taxon>Neobatrachia</taxon>
        <taxon>Ranoidea</taxon>
        <taxon>Ranidae</taxon>
        <taxon>Staurois</taxon>
    </lineage>
</organism>
<evidence type="ECO:0000313" key="3">
    <source>
        <dbReference type="Proteomes" id="UP001162483"/>
    </source>
</evidence>
<keyword evidence="3" id="KW-1185">Reference proteome</keyword>
<protein>
    <submittedName>
        <fullName evidence="2">Uncharacterized protein</fullName>
    </submittedName>
</protein>
<keyword evidence="1" id="KW-1133">Transmembrane helix</keyword>
<feature type="non-terminal residue" evidence="2">
    <location>
        <position position="1"/>
    </location>
</feature>
<gene>
    <name evidence="2" type="ORF">SPARVUS_LOCUS15881819</name>
</gene>
<name>A0ABN9HD57_9NEOB</name>
<comment type="caution">
    <text evidence="2">The sequence shown here is derived from an EMBL/GenBank/DDBJ whole genome shotgun (WGS) entry which is preliminary data.</text>
</comment>
<evidence type="ECO:0000256" key="1">
    <source>
        <dbReference type="SAM" id="Phobius"/>
    </source>
</evidence>
<feature type="transmembrane region" description="Helical" evidence="1">
    <location>
        <begin position="12"/>
        <end position="37"/>
    </location>
</feature>
<keyword evidence="1" id="KW-0472">Membrane</keyword>
<reference evidence="2" key="1">
    <citation type="submission" date="2023-05" db="EMBL/GenBank/DDBJ databases">
        <authorList>
            <person name="Stuckert A."/>
        </authorList>
    </citation>
    <scope>NUCLEOTIDE SEQUENCE</scope>
</reference>
<evidence type="ECO:0000313" key="2">
    <source>
        <dbReference type="EMBL" id="CAI9619739.1"/>
    </source>
</evidence>
<sequence>ITGSRPVITEDFQWGGELLCLLTALLPVSSGTLLWMASSVLTVKHQHPTPQ</sequence>